<dbReference type="PANTHER" id="PTHR21340">
    <property type="entry name" value="DIADENOSINE 5,5-P1,P4-TETRAPHOSPHATE PYROPHOSPHOHYDROLASE MUTT"/>
    <property type="match status" value="1"/>
</dbReference>
<sequence length="165" mass="19335">MATPPKFDKFKKYFNRKRPSIQEIVREPTAGGIVFRRDEKGGVEILLIQDAKDRWTIPKGHIEEGETAQQTAKREIGEEAGLKDVDMLGWLGKIHFRYRRIDKLVLMTTQIYLVKAKGDTNAIQKEEWMNGIKWFKFHDALEEIEYEDIGKLMLLAMKKIRQENL</sequence>
<keyword evidence="1 2" id="KW-0378">Hydrolase</keyword>
<accession>A0A857MQR4</accession>
<dbReference type="EMBL" id="CP045921">
    <property type="protein sequence ID" value="QHN42970.1"/>
    <property type="molecule type" value="Genomic_DNA"/>
</dbReference>
<protein>
    <submittedName>
        <fullName evidence="4">NUDIX domain-containing protein</fullName>
    </submittedName>
</protein>
<evidence type="ECO:0000259" key="3">
    <source>
        <dbReference type="PROSITE" id="PS51462"/>
    </source>
</evidence>
<dbReference type="GO" id="GO:0006754">
    <property type="term" value="P:ATP biosynthetic process"/>
    <property type="evidence" value="ECO:0007669"/>
    <property type="project" value="TreeGrafter"/>
</dbReference>
<dbReference type="InterPro" id="IPR020084">
    <property type="entry name" value="NUDIX_hydrolase_CS"/>
</dbReference>
<dbReference type="GO" id="GO:0004081">
    <property type="term" value="F:bis(5'-nucleosyl)-tetraphosphatase (asymmetrical) activity"/>
    <property type="evidence" value="ECO:0007669"/>
    <property type="project" value="TreeGrafter"/>
</dbReference>
<keyword evidence="5" id="KW-1185">Reference proteome</keyword>
<dbReference type="PROSITE" id="PS00893">
    <property type="entry name" value="NUDIX_BOX"/>
    <property type="match status" value="1"/>
</dbReference>
<dbReference type="InterPro" id="IPR015797">
    <property type="entry name" value="NUDIX_hydrolase-like_dom_sf"/>
</dbReference>
<dbReference type="PRINTS" id="PR00502">
    <property type="entry name" value="NUDIXFAMILY"/>
</dbReference>
<gene>
    <name evidence="4" type="ORF">GII36_03850</name>
</gene>
<evidence type="ECO:0000313" key="4">
    <source>
        <dbReference type="EMBL" id="QHN42970.1"/>
    </source>
</evidence>
<dbReference type="Proteomes" id="UP001059824">
    <property type="component" value="Chromosome"/>
</dbReference>
<dbReference type="CDD" id="cd03673">
    <property type="entry name" value="NUDIX_Ap6A_hydrolase"/>
    <property type="match status" value="1"/>
</dbReference>
<dbReference type="Gene3D" id="3.90.79.10">
    <property type="entry name" value="Nucleoside Triphosphate Pyrophosphohydrolase"/>
    <property type="match status" value="1"/>
</dbReference>
<evidence type="ECO:0000256" key="1">
    <source>
        <dbReference type="ARBA" id="ARBA00022801"/>
    </source>
</evidence>
<dbReference type="InterPro" id="IPR051325">
    <property type="entry name" value="Nudix_hydrolase_domain"/>
</dbReference>
<dbReference type="KEGG" id="mama:GII36_03850"/>
<dbReference type="Pfam" id="PF00293">
    <property type="entry name" value="NUDIX"/>
    <property type="match status" value="1"/>
</dbReference>
<dbReference type="GO" id="GO:0006167">
    <property type="term" value="P:AMP biosynthetic process"/>
    <property type="evidence" value="ECO:0007669"/>
    <property type="project" value="TreeGrafter"/>
</dbReference>
<dbReference type="InterPro" id="IPR020476">
    <property type="entry name" value="Nudix_hydrolase"/>
</dbReference>
<name>A0A857MQR4_9BACT</name>
<comment type="similarity">
    <text evidence="2">Belongs to the Nudix hydrolase family.</text>
</comment>
<dbReference type="PANTHER" id="PTHR21340:SF0">
    <property type="entry name" value="BIS(5'-NUCLEOSYL)-TETRAPHOSPHATASE [ASYMMETRICAL]"/>
    <property type="match status" value="1"/>
</dbReference>
<evidence type="ECO:0000256" key="2">
    <source>
        <dbReference type="RuleBase" id="RU003476"/>
    </source>
</evidence>
<dbReference type="RefSeq" id="WP_260762665.1">
    <property type="nucleotide sequence ID" value="NZ_CP045921.1"/>
</dbReference>
<evidence type="ECO:0000313" key="5">
    <source>
        <dbReference type="Proteomes" id="UP001059824"/>
    </source>
</evidence>
<dbReference type="InterPro" id="IPR000086">
    <property type="entry name" value="NUDIX_hydrolase_dom"/>
</dbReference>
<dbReference type="SUPFAM" id="SSF55811">
    <property type="entry name" value="Nudix"/>
    <property type="match status" value="1"/>
</dbReference>
<dbReference type="AlphaFoldDB" id="A0A857MQR4"/>
<proteinExistence type="inferred from homology"/>
<organism evidence="4 5">
    <name type="scientific">Candidatus Mycosynbacter amalyticus</name>
    <dbReference type="NCBI Taxonomy" id="2665156"/>
    <lineage>
        <taxon>Bacteria</taxon>
        <taxon>Candidatus Saccharimonadota</taxon>
        <taxon>Candidatus Saccharimonadota incertae sedis</taxon>
        <taxon>Candidatus Mycosynbacter</taxon>
    </lineage>
</organism>
<dbReference type="PROSITE" id="PS51462">
    <property type="entry name" value="NUDIX"/>
    <property type="match status" value="1"/>
</dbReference>
<feature type="domain" description="Nudix hydrolase" evidence="3">
    <location>
        <begin position="25"/>
        <end position="157"/>
    </location>
</feature>
<reference evidence="4" key="1">
    <citation type="journal article" date="2021" name="Nat. Microbiol.">
        <title>Cocultivation of an ultrasmall environmental parasitic bacterium with lytic ability against bacteria associated with wastewater foams.</title>
        <authorList>
            <person name="Batinovic S."/>
            <person name="Rose J.J.A."/>
            <person name="Ratcliffe J."/>
            <person name="Seviour R.J."/>
            <person name="Petrovski S."/>
        </authorList>
    </citation>
    <scope>NUCLEOTIDE SEQUENCE</scope>
    <source>
        <strain evidence="4">JR1</strain>
    </source>
</reference>